<dbReference type="GO" id="GO:0004630">
    <property type="term" value="F:phospholipase D activity"/>
    <property type="evidence" value="ECO:0007669"/>
    <property type="project" value="UniProtKB-EC"/>
</dbReference>
<dbReference type="InterPro" id="IPR001736">
    <property type="entry name" value="PLipase_D/transphosphatidylase"/>
</dbReference>
<dbReference type="OrthoDB" id="9088604at2"/>
<dbReference type="RefSeq" id="WP_064883944.1">
    <property type="nucleotide sequence ID" value="NZ_LZSX01000081.1"/>
</dbReference>
<comment type="catalytic activity">
    <reaction evidence="1">
        <text>a 1,2-diacyl-sn-glycero-3-phosphocholine + H2O = a 1,2-diacyl-sn-glycero-3-phosphate + choline + H(+)</text>
        <dbReference type="Rhea" id="RHEA:14445"/>
        <dbReference type="ChEBI" id="CHEBI:15354"/>
        <dbReference type="ChEBI" id="CHEBI:15377"/>
        <dbReference type="ChEBI" id="CHEBI:15378"/>
        <dbReference type="ChEBI" id="CHEBI:57643"/>
        <dbReference type="ChEBI" id="CHEBI:58608"/>
        <dbReference type="EC" id="3.1.4.4"/>
    </reaction>
</comment>
<evidence type="ECO:0000259" key="7">
    <source>
        <dbReference type="PROSITE" id="PS50035"/>
    </source>
</evidence>
<name>A0A1A0VCK3_9MYCO</name>
<dbReference type="InterPro" id="IPR025202">
    <property type="entry name" value="PLD-like_dom"/>
</dbReference>
<dbReference type="GO" id="GO:0006793">
    <property type="term" value="P:phosphorus metabolic process"/>
    <property type="evidence" value="ECO:0007669"/>
    <property type="project" value="UniProtKB-ARBA"/>
</dbReference>
<dbReference type="SUPFAM" id="SSF56024">
    <property type="entry name" value="Phospholipase D/nuclease"/>
    <property type="match status" value="1"/>
</dbReference>
<dbReference type="AlphaFoldDB" id="A0A1A0VCK3"/>
<evidence type="ECO:0000256" key="1">
    <source>
        <dbReference type="ARBA" id="ARBA00000798"/>
    </source>
</evidence>
<dbReference type="GO" id="GO:0016891">
    <property type="term" value="F:RNA endonuclease activity producing 5'-phosphomonoesters, hydrolytic mechanism"/>
    <property type="evidence" value="ECO:0007669"/>
    <property type="project" value="TreeGrafter"/>
</dbReference>
<keyword evidence="4" id="KW-0378">Hydrolase</keyword>
<comment type="similarity">
    <text evidence="2">Belongs to the phospholipase D family.</text>
</comment>
<keyword evidence="5" id="KW-0442">Lipid degradation</keyword>
<gene>
    <name evidence="8" type="ORF">A5760_18190</name>
</gene>
<dbReference type="Proteomes" id="UP000091914">
    <property type="component" value="Unassembled WGS sequence"/>
</dbReference>
<organism evidence="8 9">
    <name type="scientific">Mycobacterium colombiense</name>
    <dbReference type="NCBI Taxonomy" id="339268"/>
    <lineage>
        <taxon>Bacteria</taxon>
        <taxon>Bacillati</taxon>
        <taxon>Actinomycetota</taxon>
        <taxon>Actinomycetes</taxon>
        <taxon>Mycobacteriales</taxon>
        <taxon>Mycobacteriaceae</taxon>
        <taxon>Mycobacterium</taxon>
        <taxon>Mycobacterium avium complex (MAC)</taxon>
    </lineage>
</organism>
<dbReference type="PANTHER" id="PTHR43856:SF1">
    <property type="entry name" value="MITOCHONDRIAL CARDIOLIPIN HYDROLASE"/>
    <property type="match status" value="1"/>
</dbReference>
<dbReference type="PANTHER" id="PTHR43856">
    <property type="entry name" value="CARDIOLIPIN HYDROLASE"/>
    <property type="match status" value="1"/>
</dbReference>
<proteinExistence type="inferred from homology"/>
<evidence type="ECO:0000256" key="2">
    <source>
        <dbReference type="ARBA" id="ARBA00008664"/>
    </source>
</evidence>
<dbReference type="Gene3D" id="3.30.870.10">
    <property type="entry name" value="Endonuclease Chain A"/>
    <property type="match status" value="1"/>
</dbReference>
<dbReference type="PROSITE" id="PS50035">
    <property type="entry name" value="PLD"/>
    <property type="match status" value="1"/>
</dbReference>
<evidence type="ECO:0000313" key="9">
    <source>
        <dbReference type="Proteomes" id="UP000091914"/>
    </source>
</evidence>
<evidence type="ECO:0000256" key="6">
    <source>
        <dbReference type="ARBA" id="ARBA00023098"/>
    </source>
</evidence>
<evidence type="ECO:0000256" key="4">
    <source>
        <dbReference type="ARBA" id="ARBA00022801"/>
    </source>
</evidence>
<dbReference type="InterPro" id="IPR051406">
    <property type="entry name" value="PLD_domain"/>
</dbReference>
<accession>A0A1A0VCK3</accession>
<comment type="caution">
    <text evidence="8">The sequence shown here is derived from an EMBL/GenBank/DDBJ whole genome shotgun (WGS) entry which is preliminary data.</text>
</comment>
<dbReference type="Pfam" id="PF13091">
    <property type="entry name" value="PLDc_2"/>
    <property type="match status" value="1"/>
</dbReference>
<keyword evidence="6" id="KW-0443">Lipid metabolism</keyword>
<sequence>MALTSLIELDQYKAAPFPPGYPDTTRTFYSPVDQVHEALKALLTSANKTIVVAMYGYDDKELNSVLQSALNDEKIYVQMSLDSTQAAGKSEHALLAPWLNGKVGNSIAIGHSEKSAIMHLKMVIIDGVDVITGSTNWSTGGESKQDNQLTVIRDPYVCAEARSRIDIIHDGMLKQMAAQARSGSVPPGGPAVT</sequence>
<feature type="domain" description="PLD phosphodiesterase" evidence="7">
    <location>
        <begin position="114"/>
        <end position="141"/>
    </location>
</feature>
<evidence type="ECO:0000256" key="5">
    <source>
        <dbReference type="ARBA" id="ARBA00022963"/>
    </source>
</evidence>
<evidence type="ECO:0000256" key="3">
    <source>
        <dbReference type="ARBA" id="ARBA00012027"/>
    </source>
</evidence>
<evidence type="ECO:0000313" key="8">
    <source>
        <dbReference type="EMBL" id="OBB80987.1"/>
    </source>
</evidence>
<protein>
    <recommendedName>
        <fullName evidence="3">phospholipase D</fullName>
        <ecNumber evidence="3">3.1.4.4</ecNumber>
    </recommendedName>
</protein>
<dbReference type="EMBL" id="LZSX01000081">
    <property type="protein sequence ID" value="OBB80987.1"/>
    <property type="molecule type" value="Genomic_DNA"/>
</dbReference>
<dbReference type="EC" id="3.1.4.4" evidence="3"/>
<dbReference type="GO" id="GO:0016042">
    <property type="term" value="P:lipid catabolic process"/>
    <property type="evidence" value="ECO:0007669"/>
    <property type="project" value="UniProtKB-KW"/>
</dbReference>
<reference evidence="8 9" key="1">
    <citation type="submission" date="2016-06" db="EMBL/GenBank/DDBJ databases">
        <authorList>
            <person name="Kjaerup R.B."/>
            <person name="Dalgaard T.S."/>
            <person name="Juul-Madsen H.R."/>
        </authorList>
    </citation>
    <scope>NUCLEOTIDE SEQUENCE [LARGE SCALE GENOMIC DNA]</scope>
    <source>
        <strain evidence="8 9">852002-51834_SCH5396731</strain>
    </source>
</reference>